<evidence type="ECO:0000259" key="9">
    <source>
        <dbReference type="Pfam" id="PF01431"/>
    </source>
</evidence>
<dbReference type="RefSeq" id="XP_030370645.1">
    <property type="nucleotide sequence ID" value="XM_030514785.1"/>
</dbReference>
<comment type="cofactor">
    <cofactor evidence="1">
        <name>Zn(2+)</name>
        <dbReference type="ChEBI" id="CHEBI:29105"/>
    </cofactor>
</comment>
<dbReference type="InterPro" id="IPR018497">
    <property type="entry name" value="Peptidase_M13_C"/>
</dbReference>
<evidence type="ECO:0000259" key="10">
    <source>
        <dbReference type="Pfam" id="PF05649"/>
    </source>
</evidence>
<dbReference type="CDD" id="cd08662">
    <property type="entry name" value="M13"/>
    <property type="match status" value="1"/>
</dbReference>
<keyword evidence="7" id="KW-0862">Zinc</keyword>
<dbReference type="InterPro" id="IPR042089">
    <property type="entry name" value="Peptidase_M13_dom_2"/>
</dbReference>
<comment type="similarity">
    <text evidence="3">Belongs to the peptidase M13 family.</text>
</comment>
<proteinExistence type="inferred from homology"/>
<dbReference type="SUPFAM" id="SSF55486">
    <property type="entry name" value="Metalloproteases ('zincins'), catalytic domain"/>
    <property type="match status" value="1"/>
</dbReference>
<dbReference type="PROSITE" id="PS51885">
    <property type="entry name" value="NEPRILYSIN"/>
    <property type="match status" value="1"/>
</dbReference>
<feature type="domain" description="Peptidase M13 C-terminal" evidence="9">
    <location>
        <begin position="459"/>
        <end position="669"/>
    </location>
</feature>
<keyword evidence="4" id="KW-0645">Protease</keyword>
<dbReference type="OrthoDB" id="6475849at2759"/>
<feature type="domain" description="Peptidase M13 N-terminal" evidence="10">
    <location>
        <begin position="34"/>
        <end position="393"/>
    </location>
</feature>
<evidence type="ECO:0000256" key="8">
    <source>
        <dbReference type="ARBA" id="ARBA00023049"/>
    </source>
</evidence>
<keyword evidence="5" id="KW-0479">Metal-binding</keyword>
<accession>A0A6J2T5U0</accession>
<dbReference type="Proteomes" id="UP000504634">
    <property type="component" value="Unplaced"/>
</dbReference>
<keyword evidence="11" id="KW-1185">Reference proteome</keyword>
<evidence type="ECO:0000256" key="4">
    <source>
        <dbReference type="ARBA" id="ARBA00022670"/>
    </source>
</evidence>
<protein>
    <submittedName>
        <fullName evidence="12">Membrane metallo-endopeptidase-like 1</fullName>
    </submittedName>
</protein>
<dbReference type="InterPro" id="IPR008753">
    <property type="entry name" value="Peptidase_M13_N"/>
</dbReference>
<dbReference type="GO" id="GO:0004222">
    <property type="term" value="F:metalloendopeptidase activity"/>
    <property type="evidence" value="ECO:0007669"/>
    <property type="project" value="InterPro"/>
</dbReference>
<dbReference type="AlphaFoldDB" id="A0A6J2T5U0"/>
<reference evidence="12" key="1">
    <citation type="submission" date="2025-08" db="UniProtKB">
        <authorList>
            <consortium name="RefSeq"/>
        </authorList>
    </citation>
    <scope>IDENTIFICATION</scope>
    <source>
        <strain evidence="12">11010-0011.00</strain>
        <tissue evidence="12">Whole body</tissue>
    </source>
</reference>
<dbReference type="PRINTS" id="PR00786">
    <property type="entry name" value="NEPRILYSIN"/>
</dbReference>
<dbReference type="GO" id="GO:0005886">
    <property type="term" value="C:plasma membrane"/>
    <property type="evidence" value="ECO:0007669"/>
    <property type="project" value="UniProtKB-SubCell"/>
</dbReference>
<dbReference type="PANTHER" id="PTHR11733:SF241">
    <property type="entry name" value="GH26575P-RELATED"/>
    <property type="match status" value="1"/>
</dbReference>
<evidence type="ECO:0000256" key="1">
    <source>
        <dbReference type="ARBA" id="ARBA00001947"/>
    </source>
</evidence>
<dbReference type="GeneID" id="115621204"/>
<dbReference type="GO" id="GO:0016485">
    <property type="term" value="P:protein processing"/>
    <property type="evidence" value="ECO:0007669"/>
    <property type="project" value="TreeGrafter"/>
</dbReference>
<keyword evidence="8" id="KW-0482">Metalloprotease</keyword>
<evidence type="ECO:0000313" key="11">
    <source>
        <dbReference type="Proteomes" id="UP000504634"/>
    </source>
</evidence>
<evidence type="ECO:0000256" key="3">
    <source>
        <dbReference type="ARBA" id="ARBA00007357"/>
    </source>
</evidence>
<evidence type="ECO:0000256" key="2">
    <source>
        <dbReference type="ARBA" id="ARBA00004401"/>
    </source>
</evidence>
<evidence type="ECO:0000313" key="12">
    <source>
        <dbReference type="RefSeq" id="XP_030370645.1"/>
    </source>
</evidence>
<comment type="subcellular location">
    <subcellularLocation>
        <location evidence="2">Cell membrane</location>
        <topology evidence="2">Single-pass type II membrane protein</topology>
    </subcellularLocation>
</comment>
<dbReference type="Pfam" id="PF01431">
    <property type="entry name" value="Peptidase_M13"/>
    <property type="match status" value="1"/>
</dbReference>
<gene>
    <name evidence="12" type="primary">LOC115621204</name>
</gene>
<evidence type="ECO:0000256" key="5">
    <source>
        <dbReference type="ARBA" id="ARBA00022723"/>
    </source>
</evidence>
<name>A0A6J2T5U0_DROLE</name>
<dbReference type="Pfam" id="PF05649">
    <property type="entry name" value="Peptidase_M13_N"/>
    <property type="match status" value="1"/>
</dbReference>
<dbReference type="PANTHER" id="PTHR11733">
    <property type="entry name" value="ZINC METALLOPROTEASE FAMILY M13 NEPRILYSIN-RELATED"/>
    <property type="match status" value="1"/>
</dbReference>
<dbReference type="Gene3D" id="3.40.390.10">
    <property type="entry name" value="Collagenase (Catalytic Domain)"/>
    <property type="match status" value="1"/>
</dbReference>
<dbReference type="InterPro" id="IPR024079">
    <property type="entry name" value="MetalloPept_cat_dom_sf"/>
</dbReference>
<organism evidence="11 12">
    <name type="scientific">Drosophila lebanonensis</name>
    <name type="common">Fruit fly</name>
    <name type="synonym">Scaptodrosophila lebanonensis</name>
    <dbReference type="NCBI Taxonomy" id="7225"/>
    <lineage>
        <taxon>Eukaryota</taxon>
        <taxon>Metazoa</taxon>
        <taxon>Ecdysozoa</taxon>
        <taxon>Arthropoda</taxon>
        <taxon>Hexapoda</taxon>
        <taxon>Insecta</taxon>
        <taxon>Pterygota</taxon>
        <taxon>Neoptera</taxon>
        <taxon>Endopterygota</taxon>
        <taxon>Diptera</taxon>
        <taxon>Brachycera</taxon>
        <taxon>Muscomorpha</taxon>
        <taxon>Ephydroidea</taxon>
        <taxon>Drosophilidae</taxon>
        <taxon>Scaptodrosophila</taxon>
    </lineage>
</organism>
<dbReference type="Gene3D" id="1.10.1380.10">
    <property type="entry name" value="Neutral endopeptidase , domain2"/>
    <property type="match status" value="1"/>
</dbReference>
<dbReference type="GO" id="GO:0046872">
    <property type="term" value="F:metal ion binding"/>
    <property type="evidence" value="ECO:0007669"/>
    <property type="project" value="UniProtKB-KW"/>
</dbReference>
<evidence type="ECO:0000256" key="6">
    <source>
        <dbReference type="ARBA" id="ARBA00022801"/>
    </source>
</evidence>
<dbReference type="InterPro" id="IPR000718">
    <property type="entry name" value="Peptidase_M13"/>
</dbReference>
<keyword evidence="6" id="KW-0378">Hydrolase</keyword>
<evidence type="ECO:0000256" key="7">
    <source>
        <dbReference type="ARBA" id="ARBA00022833"/>
    </source>
</evidence>
<sequence length="673" mass="78477">MQDVADSESIDADANFRKSYAQRMLSYMNQNVNPCDDFYEYACGNWKNVKTDLDGPKRRGNWHDIFQLLGDIEEKLLYKPSDESSEPKYYQELVIAQQFHNACLKADLYPMKAADPAYLDLIKSIGGFPAVDSTWEPANFSWFNMSAHLTKYGAKGLIFEKILPQYPFEPYFKLPQLGFDCTVNRDNIATNTSRCHKLNEERMTGYLSTYGLKPEQMSDVINGIFAFWRDVLEIVDQFDADDDKCDVLSKIYSVERFSQWPSYNEISWQGKGFDGPRYCDFYYVELEKVCEKDKSAVANYLAMKLLYHMDAELKDAKYQRDYCIITMHESFPILLGQLYLEEYFSVETHDDIASIISVLRKSQRQMLEDAEWLDEDTRKEALLKESKLQLRIGGLKDPDLVGRLIHKMNTLSFVPESYAQSNINLKYFNTYMNRYGAHHLDELPKKTKPFQMLMATITNAFYFPLENSVNVMAGLFYPPAYHKAWPNSLKFGTIGFIVGHELSHAYDPMGAMFDSNNEIRDWWSSDTAMAFKSRGRCYVKHYNDYWMPEINRTVNGINTKDENIADSAALYQVFNAYRIYITQLKETDEKYSMRDEQMPGLDLLPEQLFYLGFSQLWCSAFEEEHYWKDLNSAHTIHKYRVLGTLKNNDNFAQTFNCSLGSPMNPHKDKCRLW</sequence>